<reference evidence="1" key="2">
    <citation type="submission" date="2021-04" db="EMBL/GenBank/DDBJ databases">
        <authorList>
            <person name="Gilroy R."/>
        </authorList>
    </citation>
    <scope>NUCLEOTIDE SEQUENCE</scope>
    <source>
        <strain evidence="1">CHK169-11906</strain>
    </source>
</reference>
<dbReference type="PANTHER" id="PTHR47197">
    <property type="entry name" value="PROTEIN NIRF"/>
    <property type="match status" value="1"/>
</dbReference>
<name>A0A9D2RIC5_9BACT</name>
<dbReference type="SUPFAM" id="SSF51004">
    <property type="entry name" value="C-terminal (heme d1) domain of cytochrome cd1-nitrite reductase"/>
    <property type="match status" value="1"/>
</dbReference>
<protein>
    <submittedName>
        <fullName evidence="1">YncE family protein</fullName>
    </submittedName>
</protein>
<sequence length="362" mass="40588">MLRRWIYIILLGIGVLLTACMEPIAISTEELESGGPDGIGDPTGMGLFITNEGNFMYGNATLSYYDPQKKTVQNEIFARANGMLLGDVAQSMVVRNGIGWVVVNNSGVIFAIDVKTFKEVGRITGFTSPRYIHFLSEEKAYVTQLWDPRIYIVNPKSYSITGYVETDMNFQNGSTEQMVQYGKYIFTNCWSYQNRILKIDTETDTVVDELEVGIQPSSIVLDCYNKLWVITDGGYEGSPYGNEAPTLTRIDAETFTIEKQFVFGMNDSPRSLQLNGTGDELYFINGAVWKMSVTDDLLPIRPLVEEGDANFYALTVNPVNSEVYVSDAIDYVQPGIIYRYSPEGELLDTFHVKITPGSFCWL</sequence>
<reference evidence="1" key="1">
    <citation type="journal article" date="2021" name="PeerJ">
        <title>Extensive microbial diversity within the chicken gut microbiome revealed by metagenomics and culture.</title>
        <authorList>
            <person name="Gilroy R."/>
            <person name="Ravi A."/>
            <person name="Getino M."/>
            <person name="Pursley I."/>
            <person name="Horton D.L."/>
            <person name="Alikhan N.F."/>
            <person name="Baker D."/>
            <person name="Gharbi K."/>
            <person name="Hall N."/>
            <person name="Watson M."/>
            <person name="Adriaenssens E.M."/>
            <person name="Foster-Nyarko E."/>
            <person name="Jarju S."/>
            <person name="Secka A."/>
            <person name="Antonio M."/>
            <person name="Oren A."/>
            <person name="Chaudhuri R.R."/>
            <person name="La Ragione R."/>
            <person name="Hildebrand F."/>
            <person name="Pallen M.J."/>
        </authorList>
    </citation>
    <scope>NUCLEOTIDE SEQUENCE</scope>
    <source>
        <strain evidence="1">CHK169-11906</strain>
    </source>
</reference>
<proteinExistence type="predicted"/>
<dbReference type="InterPro" id="IPR031815">
    <property type="entry name" value="DUF5074"/>
</dbReference>
<dbReference type="PANTHER" id="PTHR47197:SF3">
    <property type="entry name" value="DIHYDRO-HEME D1 DEHYDROGENASE"/>
    <property type="match status" value="1"/>
</dbReference>
<gene>
    <name evidence="1" type="ORF">H9779_05715</name>
</gene>
<dbReference type="AlphaFoldDB" id="A0A9D2RIC5"/>
<dbReference type="InterPro" id="IPR015943">
    <property type="entry name" value="WD40/YVTN_repeat-like_dom_sf"/>
</dbReference>
<dbReference type="PROSITE" id="PS51257">
    <property type="entry name" value="PROKAR_LIPOPROTEIN"/>
    <property type="match status" value="1"/>
</dbReference>
<dbReference type="Gene3D" id="2.130.10.10">
    <property type="entry name" value="YVTN repeat-like/Quinoprotein amine dehydrogenase"/>
    <property type="match status" value="1"/>
</dbReference>
<accession>A0A9D2RIC5</accession>
<dbReference type="InterPro" id="IPR011048">
    <property type="entry name" value="Haem_d1_sf"/>
</dbReference>
<dbReference type="Pfam" id="PF16819">
    <property type="entry name" value="DUF5074"/>
    <property type="match status" value="1"/>
</dbReference>
<organism evidence="1 2">
    <name type="scientific">Candidatus Alistipes avicola</name>
    <dbReference type="NCBI Taxonomy" id="2838432"/>
    <lineage>
        <taxon>Bacteria</taxon>
        <taxon>Pseudomonadati</taxon>
        <taxon>Bacteroidota</taxon>
        <taxon>Bacteroidia</taxon>
        <taxon>Bacteroidales</taxon>
        <taxon>Rikenellaceae</taxon>
        <taxon>Alistipes</taxon>
    </lineage>
</organism>
<evidence type="ECO:0000313" key="1">
    <source>
        <dbReference type="EMBL" id="HJA99080.1"/>
    </source>
</evidence>
<dbReference type="Proteomes" id="UP000824259">
    <property type="component" value="Unassembled WGS sequence"/>
</dbReference>
<comment type="caution">
    <text evidence="1">The sequence shown here is derived from an EMBL/GenBank/DDBJ whole genome shotgun (WGS) entry which is preliminary data.</text>
</comment>
<dbReference type="InterPro" id="IPR051200">
    <property type="entry name" value="Host-pathogen_enzymatic-act"/>
</dbReference>
<dbReference type="EMBL" id="DWYR01000013">
    <property type="protein sequence ID" value="HJA99080.1"/>
    <property type="molecule type" value="Genomic_DNA"/>
</dbReference>
<evidence type="ECO:0000313" key="2">
    <source>
        <dbReference type="Proteomes" id="UP000824259"/>
    </source>
</evidence>